<dbReference type="PIRSF" id="PIRSF015853">
    <property type="entry name" value="Pep_DppA"/>
    <property type="match status" value="1"/>
</dbReference>
<evidence type="ECO:0000256" key="1">
    <source>
        <dbReference type="PIRSR" id="PIRSR015853-1"/>
    </source>
</evidence>
<dbReference type="SUPFAM" id="SSF63992">
    <property type="entry name" value="Dipeptide transport protein"/>
    <property type="match status" value="1"/>
</dbReference>
<protein>
    <submittedName>
        <fullName evidence="3">Transporter</fullName>
    </submittedName>
</protein>
<dbReference type="Gene3D" id="3.30.1360.130">
    <property type="entry name" value="Dipeptide transport protein"/>
    <property type="match status" value="1"/>
</dbReference>
<dbReference type="InterPro" id="IPR027476">
    <property type="entry name" value="DppA_N"/>
</dbReference>
<gene>
    <name evidence="3" type="ORF">Raf01_54250</name>
</gene>
<feature type="binding site" evidence="2">
    <location>
        <position position="6"/>
    </location>
    <ligand>
        <name>Zn(2+)</name>
        <dbReference type="ChEBI" id="CHEBI:29105"/>
        <label>1</label>
    </ligand>
</feature>
<dbReference type="EMBL" id="BONZ01000051">
    <property type="protein sequence ID" value="GIH17253.1"/>
    <property type="molecule type" value="Genomic_DNA"/>
</dbReference>
<feature type="active site" description="Nucleophile" evidence="1">
    <location>
        <position position="115"/>
    </location>
</feature>
<dbReference type="CDD" id="cd08663">
    <property type="entry name" value="DAP_dppA_1"/>
    <property type="match status" value="1"/>
</dbReference>
<name>A0A8J3QUW2_9ACTN</name>
<keyword evidence="2" id="KW-0862">Zinc</keyword>
<evidence type="ECO:0000313" key="3">
    <source>
        <dbReference type="EMBL" id="GIH17253.1"/>
    </source>
</evidence>
<feature type="binding site" evidence="2">
    <location>
        <position position="59"/>
    </location>
    <ligand>
        <name>Zn(2+)</name>
        <dbReference type="ChEBI" id="CHEBI:29105"/>
        <label>2</label>
    </ligand>
</feature>
<dbReference type="Proteomes" id="UP000642748">
    <property type="component" value="Unassembled WGS sequence"/>
</dbReference>
<accession>A0A8J3QUW2</accession>
<comment type="caution">
    <text evidence="3">The sequence shown here is derived from an EMBL/GenBank/DDBJ whole genome shotgun (WGS) entry which is preliminary data.</text>
</comment>
<dbReference type="InterPro" id="IPR036177">
    <property type="entry name" value="Peptidase_M55_sf"/>
</dbReference>
<organism evidence="3 4">
    <name type="scientific">Rugosimonospora africana</name>
    <dbReference type="NCBI Taxonomy" id="556532"/>
    <lineage>
        <taxon>Bacteria</taxon>
        <taxon>Bacillati</taxon>
        <taxon>Actinomycetota</taxon>
        <taxon>Actinomycetes</taxon>
        <taxon>Micromonosporales</taxon>
        <taxon>Micromonosporaceae</taxon>
        <taxon>Rugosimonospora</taxon>
    </lineage>
</organism>
<dbReference type="Gene3D" id="3.40.50.10780">
    <property type="entry name" value="Dipeptide transport protein"/>
    <property type="match status" value="1"/>
</dbReference>
<feature type="binding site" evidence="2">
    <location>
        <position position="8"/>
    </location>
    <ligand>
        <name>Zn(2+)</name>
        <dbReference type="ChEBI" id="CHEBI:29105"/>
        <label>1</label>
    </ligand>
</feature>
<dbReference type="InterPro" id="IPR007035">
    <property type="entry name" value="Peptidase_M55"/>
</dbReference>
<feature type="binding site" evidence="2">
    <location>
        <position position="134"/>
    </location>
    <ligand>
        <name>Zn(2+)</name>
        <dbReference type="ChEBI" id="CHEBI:29105"/>
        <label>2</label>
    </ligand>
</feature>
<evidence type="ECO:0000256" key="2">
    <source>
        <dbReference type="PIRSR" id="PIRSR015853-2"/>
    </source>
</evidence>
<reference evidence="3" key="1">
    <citation type="submission" date="2021-01" db="EMBL/GenBank/DDBJ databases">
        <title>Whole genome shotgun sequence of Rugosimonospora africana NBRC 104875.</title>
        <authorList>
            <person name="Komaki H."/>
            <person name="Tamura T."/>
        </authorList>
    </citation>
    <scope>NUCLEOTIDE SEQUENCE</scope>
    <source>
        <strain evidence="3">NBRC 104875</strain>
    </source>
</reference>
<feature type="binding site" evidence="2">
    <location>
        <position position="103"/>
    </location>
    <ligand>
        <name>Zn(2+)</name>
        <dbReference type="ChEBI" id="CHEBI:29105"/>
        <label>2</label>
    </ligand>
</feature>
<keyword evidence="2" id="KW-0479">Metal-binding</keyword>
<evidence type="ECO:0000313" key="4">
    <source>
        <dbReference type="Proteomes" id="UP000642748"/>
    </source>
</evidence>
<keyword evidence="4" id="KW-1185">Reference proteome</keyword>
<dbReference type="Pfam" id="PF04951">
    <property type="entry name" value="Peptidase_M55"/>
    <property type="match status" value="1"/>
</dbReference>
<sequence>MLVSVDMEGIAGVVHGEDIAPGHSEYERNRKLITAEANAAVRGVYAADPAAQVLVTEAHAKFRNLLPELVDRRAELLRGSPKPDGMMAGLGPDIDAVLFIGYHGKAGTPRSVMAHTVSGSVVADVRCDGRSLGELGLNAALAAHHGVAPALVSGDDTVAAEAAEVAPGIACVVVKRALGARSAALLHPDVACERIEQAVPEALAGRAAVRPVRFDGPVELEVEVYRPYMTEHALLIPGIERIDGCTLRYQAPDFPTAYRLVDLIATLGGI</sequence>
<dbReference type="AlphaFoldDB" id="A0A8J3QUW2"/>
<dbReference type="GO" id="GO:0046872">
    <property type="term" value="F:metal ion binding"/>
    <property type="evidence" value="ECO:0007669"/>
    <property type="project" value="UniProtKB-KW"/>
</dbReference>
<proteinExistence type="predicted"/>
<feature type="binding site" evidence="2">
    <location>
        <position position="6"/>
    </location>
    <ligand>
        <name>Zn(2+)</name>
        <dbReference type="ChEBI" id="CHEBI:29105"/>
        <label>2</label>
    </ligand>
</feature>